<dbReference type="PANTHER" id="PTHR36932">
    <property type="entry name" value="CAPSULAR POLYSACCHARIDE BIOSYNTHESIS PROTEIN"/>
    <property type="match status" value="1"/>
</dbReference>
<dbReference type="Gene3D" id="3.40.50.12780">
    <property type="entry name" value="N-terminal domain of ligase-like"/>
    <property type="match status" value="1"/>
</dbReference>
<dbReference type="GO" id="GO:0016874">
    <property type="term" value="F:ligase activity"/>
    <property type="evidence" value="ECO:0007669"/>
    <property type="project" value="UniProtKB-KW"/>
</dbReference>
<feature type="region of interest" description="Disordered" evidence="1">
    <location>
        <begin position="439"/>
        <end position="458"/>
    </location>
</feature>
<dbReference type="RefSeq" id="WP_286002844.1">
    <property type="nucleotide sequence ID" value="NZ_CP127295.1"/>
</dbReference>
<protein>
    <submittedName>
        <fullName evidence="2">Phenylacetate--CoA ligase family protein</fullName>
    </submittedName>
</protein>
<name>A0A9Y2NQE6_9PSEU</name>
<dbReference type="EMBL" id="CP127295">
    <property type="protein sequence ID" value="WIY06585.1"/>
    <property type="molecule type" value="Genomic_DNA"/>
</dbReference>
<proteinExistence type="predicted"/>
<dbReference type="SUPFAM" id="SSF56801">
    <property type="entry name" value="Acetyl-CoA synthetase-like"/>
    <property type="match status" value="1"/>
</dbReference>
<feature type="region of interest" description="Disordered" evidence="1">
    <location>
        <begin position="1"/>
        <end position="23"/>
    </location>
</feature>
<evidence type="ECO:0000313" key="2">
    <source>
        <dbReference type="EMBL" id="WIY06585.1"/>
    </source>
</evidence>
<dbReference type="Proteomes" id="UP001239397">
    <property type="component" value="Chromosome"/>
</dbReference>
<keyword evidence="3" id="KW-1185">Reference proteome</keyword>
<dbReference type="InterPro" id="IPR042099">
    <property type="entry name" value="ANL_N_sf"/>
</dbReference>
<reference evidence="2 3" key="1">
    <citation type="submission" date="2023-06" db="EMBL/GenBank/DDBJ databases">
        <authorList>
            <person name="Oyuntsetseg B."/>
            <person name="Kim S.B."/>
        </authorList>
    </citation>
    <scope>NUCLEOTIDE SEQUENCE [LARGE SCALE GENOMIC DNA]</scope>
    <source>
        <strain evidence="2 3">4-36</strain>
    </source>
</reference>
<sequence>MAENRRQLARDARRAARGGPPEIARQQRAHLAALVAWARANSPFYRELYRGLPGDVDDPARLPVTGKETLMARFDDWVTDREVTREKVEAFVADPGLVGHRFLGKYLVATTSGTSGVRGLFLLDERATGMETALASRAGGMLAARDAVRMLARGGRTAIVTAPGGHFFTVAGTARFQLDHPRLGRRMRVFSIRRPLPDLVEELNRFDPAVLSGFLGMLTLLAGEQEAGRLRIRPALVVPGGETCTTGRRERLAAAFGAKVSTAYAATECSFLAMGCAHGWYHVCSDWAVLEPVDADHRPVPPGELSHTVLLSNLANRVQPILRYDLGDSILLRPDPCPCGSVFPAVQVHGRAADLLTFPGAHGEPVSLSPMLFGTLLDRVPGLGQYQLVQTSPGTLRVRLRLTDGTDTDQVWRTTHDELTRLLAEHGAAGITIERATEAPHQEPGGKFRRIIPAAGPR</sequence>
<dbReference type="KEGG" id="amog:QRX60_23060"/>
<accession>A0A9Y2NQE6</accession>
<evidence type="ECO:0000256" key="1">
    <source>
        <dbReference type="SAM" id="MobiDB-lite"/>
    </source>
</evidence>
<dbReference type="AlphaFoldDB" id="A0A9Y2NQE6"/>
<keyword evidence="2" id="KW-0436">Ligase</keyword>
<organism evidence="2 3">
    <name type="scientific">Amycolatopsis mongoliensis</name>
    <dbReference type="NCBI Taxonomy" id="715475"/>
    <lineage>
        <taxon>Bacteria</taxon>
        <taxon>Bacillati</taxon>
        <taxon>Actinomycetota</taxon>
        <taxon>Actinomycetes</taxon>
        <taxon>Pseudonocardiales</taxon>
        <taxon>Pseudonocardiaceae</taxon>
        <taxon>Amycolatopsis</taxon>
    </lineage>
</organism>
<evidence type="ECO:0000313" key="3">
    <source>
        <dbReference type="Proteomes" id="UP001239397"/>
    </source>
</evidence>
<dbReference type="PANTHER" id="PTHR36932:SF1">
    <property type="entry name" value="CAPSULAR POLYSACCHARIDE BIOSYNTHESIS PROTEIN"/>
    <property type="match status" value="1"/>
</dbReference>
<dbReference type="InterPro" id="IPR053158">
    <property type="entry name" value="CapK_Type1_Caps_Biosynth"/>
</dbReference>
<feature type="compositionally biased region" description="Basic and acidic residues" evidence="1">
    <location>
        <begin position="1"/>
        <end position="14"/>
    </location>
</feature>
<gene>
    <name evidence="2" type="ORF">QRX60_23060</name>
</gene>